<gene>
    <name evidence="9" type="ORF">BOTBODRAFT_26777</name>
</gene>
<dbReference type="InterPro" id="IPR017938">
    <property type="entry name" value="Riboflavin_synthase-like_b-brl"/>
</dbReference>
<keyword evidence="10" id="KW-1185">Reference proteome</keyword>
<dbReference type="Gene3D" id="2.40.30.10">
    <property type="entry name" value="Translation factors"/>
    <property type="match status" value="1"/>
</dbReference>
<evidence type="ECO:0000259" key="8">
    <source>
        <dbReference type="PROSITE" id="PS51384"/>
    </source>
</evidence>
<accession>A0A067MYR8</accession>
<feature type="binding site" evidence="6">
    <location>
        <position position="134"/>
    </location>
    <ligand>
        <name>FAD</name>
        <dbReference type="ChEBI" id="CHEBI:57692"/>
    </ligand>
</feature>
<keyword evidence="7" id="KW-1133">Transmembrane helix</keyword>
<feature type="domain" description="FAD-binding FR-type" evidence="8">
    <location>
        <begin position="82"/>
        <end position="185"/>
    </location>
</feature>
<dbReference type="PANTHER" id="PTHR19370">
    <property type="entry name" value="NADH-CYTOCHROME B5 REDUCTASE"/>
    <property type="match status" value="1"/>
</dbReference>
<dbReference type="Pfam" id="PF00970">
    <property type="entry name" value="FAD_binding_6"/>
    <property type="match status" value="1"/>
</dbReference>
<feature type="transmembrane region" description="Helical" evidence="7">
    <location>
        <begin position="45"/>
        <end position="63"/>
    </location>
</feature>
<dbReference type="FunCoup" id="A0A067MYR8">
    <property type="interactions" value="19"/>
</dbReference>
<keyword evidence="7" id="KW-0472">Membrane</keyword>
<feature type="binding site" evidence="6">
    <location>
        <position position="160"/>
    </location>
    <ligand>
        <name>FAD</name>
        <dbReference type="ChEBI" id="CHEBI:57692"/>
    </ligand>
</feature>
<protein>
    <recommendedName>
        <fullName evidence="8">FAD-binding FR-type domain-containing protein</fullName>
    </recommendedName>
</protein>
<dbReference type="SUPFAM" id="SSF63380">
    <property type="entry name" value="Riboflavin synthase domain-like"/>
    <property type="match status" value="1"/>
</dbReference>
<evidence type="ECO:0000256" key="3">
    <source>
        <dbReference type="ARBA" id="ARBA00022630"/>
    </source>
</evidence>
<dbReference type="InterPro" id="IPR039261">
    <property type="entry name" value="FNR_nucleotide-bd"/>
</dbReference>
<dbReference type="STRING" id="930990.A0A067MYR8"/>
<keyword evidence="5" id="KW-0560">Oxidoreductase</keyword>
<name>A0A067MYR8_BOTB1</name>
<keyword evidence="3 6" id="KW-0285">Flavoprotein</keyword>
<comment type="similarity">
    <text evidence="2">Belongs to the flavoprotein pyridine nucleotide cytochrome reductase family.</text>
</comment>
<feature type="binding site" evidence="6">
    <location>
        <position position="161"/>
    </location>
    <ligand>
        <name>FAD</name>
        <dbReference type="ChEBI" id="CHEBI:57692"/>
    </ligand>
</feature>
<evidence type="ECO:0000313" key="9">
    <source>
        <dbReference type="EMBL" id="KDQ20759.1"/>
    </source>
</evidence>
<keyword evidence="7" id="KW-0812">Transmembrane</keyword>
<evidence type="ECO:0000313" key="10">
    <source>
        <dbReference type="Proteomes" id="UP000027195"/>
    </source>
</evidence>
<dbReference type="InterPro" id="IPR017927">
    <property type="entry name" value="FAD-bd_FR_type"/>
</dbReference>
<dbReference type="HOGENOM" id="CLU_003827_9_1_1"/>
<dbReference type="GO" id="GO:0016491">
    <property type="term" value="F:oxidoreductase activity"/>
    <property type="evidence" value="ECO:0007669"/>
    <property type="project" value="UniProtKB-KW"/>
</dbReference>
<evidence type="ECO:0000256" key="7">
    <source>
        <dbReference type="SAM" id="Phobius"/>
    </source>
</evidence>
<dbReference type="EMBL" id="KL198017">
    <property type="protein sequence ID" value="KDQ20759.1"/>
    <property type="molecule type" value="Genomic_DNA"/>
</dbReference>
<evidence type="ECO:0000256" key="6">
    <source>
        <dbReference type="PIRSR" id="PIRSR601834-1"/>
    </source>
</evidence>
<dbReference type="PRINTS" id="PR00406">
    <property type="entry name" value="CYTB5RDTASE"/>
</dbReference>
<dbReference type="PROSITE" id="PS51384">
    <property type="entry name" value="FAD_FR"/>
    <property type="match status" value="1"/>
</dbReference>
<feature type="binding site" evidence="6">
    <location>
        <position position="153"/>
    </location>
    <ligand>
        <name>FAD</name>
        <dbReference type="ChEBI" id="CHEBI:57692"/>
    </ligand>
</feature>
<comment type="cofactor">
    <cofactor evidence="1 6">
        <name>FAD</name>
        <dbReference type="ChEBI" id="CHEBI:57692"/>
    </cofactor>
</comment>
<dbReference type="Proteomes" id="UP000027195">
    <property type="component" value="Unassembled WGS sequence"/>
</dbReference>
<organism evidence="9 10">
    <name type="scientific">Botryobasidium botryosum (strain FD-172 SS1)</name>
    <dbReference type="NCBI Taxonomy" id="930990"/>
    <lineage>
        <taxon>Eukaryota</taxon>
        <taxon>Fungi</taxon>
        <taxon>Dikarya</taxon>
        <taxon>Basidiomycota</taxon>
        <taxon>Agaricomycotina</taxon>
        <taxon>Agaricomycetes</taxon>
        <taxon>Cantharellales</taxon>
        <taxon>Botryobasidiaceae</taxon>
        <taxon>Botryobasidium</taxon>
    </lineage>
</organism>
<dbReference type="Gene3D" id="3.40.50.80">
    <property type="entry name" value="Nucleotide-binding domain of ferredoxin-NADP reductase (FNR) module"/>
    <property type="match status" value="1"/>
</dbReference>
<dbReference type="InterPro" id="IPR008333">
    <property type="entry name" value="Cbr1-like_FAD-bd_dom"/>
</dbReference>
<reference evidence="10" key="1">
    <citation type="journal article" date="2014" name="Proc. Natl. Acad. Sci. U.S.A.">
        <title>Extensive sampling of basidiomycete genomes demonstrates inadequacy of the white-rot/brown-rot paradigm for wood decay fungi.</title>
        <authorList>
            <person name="Riley R."/>
            <person name="Salamov A.A."/>
            <person name="Brown D.W."/>
            <person name="Nagy L.G."/>
            <person name="Floudas D."/>
            <person name="Held B.W."/>
            <person name="Levasseur A."/>
            <person name="Lombard V."/>
            <person name="Morin E."/>
            <person name="Otillar R."/>
            <person name="Lindquist E.A."/>
            <person name="Sun H."/>
            <person name="LaButti K.M."/>
            <person name="Schmutz J."/>
            <person name="Jabbour D."/>
            <person name="Luo H."/>
            <person name="Baker S.E."/>
            <person name="Pisabarro A.G."/>
            <person name="Walton J.D."/>
            <person name="Blanchette R.A."/>
            <person name="Henrissat B."/>
            <person name="Martin F."/>
            <person name="Cullen D."/>
            <person name="Hibbett D.S."/>
            <person name="Grigoriev I.V."/>
        </authorList>
    </citation>
    <scope>NUCLEOTIDE SEQUENCE [LARGE SCALE GENOMIC DNA]</scope>
    <source>
        <strain evidence="10">FD-172 SS1</strain>
    </source>
</reference>
<dbReference type="SUPFAM" id="SSF52343">
    <property type="entry name" value="Ferredoxin reductase-like, C-terminal NADP-linked domain"/>
    <property type="match status" value="1"/>
</dbReference>
<sequence>MSRLLPSRTRLPTAWSPSHLRTNPAYRHFASSQAGPSVSRSKARLAVFTIVGAWTAFGVYFIVKPSPSRAAPISSTLPLGPSHFTPVEITSSEPTSPNMKAITLKVPPNLIPPPTVLPPVFSIYIKDDDIQVERPYTPLEGIDADGNVKLWVKRYHGAEVSRWLHGKKVGERIEIRGPVRTWDWKDGVWDEIIMISGGTGITPFYQLLHSIFSPSNPKPIQTHLTLLHSSPDTPSLPPPHMLDQLHSYARDHPENLTVRLYVDTLDGTAQPNDTSLNIRRIGKSDIERCLVERGLKSAPPTWWQKLWGTRGKELPQKSVLFIVCGPDPMIAALAGPRSLQDIGRKESPVGGALGELGYSSKQVRKL</sequence>
<dbReference type="InterPro" id="IPR001834">
    <property type="entry name" value="CBR-like"/>
</dbReference>
<dbReference type="InterPro" id="IPR001433">
    <property type="entry name" value="OxRdtase_FAD/NAD-bd"/>
</dbReference>
<feature type="binding site" evidence="6">
    <location>
        <position position="202"/>
    </location>
    <ligand>
        <name>FAD</name>
        <dbReference type="ChEBI" id="CHEBI:57692"/>
    </ligand>
</feature>
<dbReference type="InParanoid" id="A0A067MYR8"/>
<dbReference type="AlphaFoldDB" id="A0A067MYR8"/>
<evidence type="ECO:0000256" key="1">
    <source>
        <dbReference type="ARBA" id="ARBA00001974"/>
    </source>
</evidence>
<evidence type="ECO:0000256" key="4">
    <source>
        <dbReference type="ARBA" id="ARBA00022827"/>
    </source>
</evidence>
<feature type="binding site" evidence="6">
    <location>
        <position position="135"/>
    </location>
    <ligand>
        <name>FAD</name>
        <dbReference type="ChEBI" id="CHEBI:57692"/>
    </ligand>
</feature>
<dbReference type="PANTHER" id="PTHR19370:SF184">
    <property type="entry name" value="NADH-CYTOCHROME B5 REDUCTASE-LIKE"/>
    <property type="match status" value="1"/>
</dbReference>
<dbReference type="Pfam" id="PF00175">
    <property type="entry name" value="NAD_binding_1"/>
    <property type="match status" value="1"/>
</dbReference>
<keyword evidence="4 6" id="KW-0274">FAD</keyword>
<evidence type="ECO:0000256" key="2">
    <source>
        <dbReference type="ARBA" id="ARBA00006105"/>
    </source>
</evidence>
<dbReference type="CDD" id="cd06183">
    <property type="entry name" value="cyt_b5_reduct_like"/>
    <property type="match status" value="1"/>
</dbReference>
<dbReference type="OrthoDB" id="432685at2759"/>
<feature type="binding site" evidence="6">
    <location>
        <position position="136"/>
    </location>
    <ligand>
        <name>FAD</name>
        <dbReference type="ChEBI" id="CHEBI:57692"/>
    </ligand>
</feature>
<proteinExistence type="inferred from homology"/>
<evidence type="ECO:0000256" key="5">
    <source>
        <dbReference type="ARBA" id="ARBA00023002"/>
    </source>
</evidence>